<sequence length="125" mass="13302">MAGDGPRFVMGIPLSGALAVSIREAWKVTVKHSLHKRWVPGAGRDNDEVRAGREEARLAFELGNAVQQRRLALGLTQAQLAERAGLTQPALSRLESGGSAPTIGVLDRLAHALGARLKVEFTDAA</sequence>
<name>A0ABV4QT74_9ACTN</name>
<dbReference type="PROSITE" id="PS50943">
    <property type="entry name" value="HTH_CROC1"/>
    <property type="match status" value="1"/>
</dbReference>
<dbReference type="EMBL" id="JAXCEH010000004">
    <property type="protein sequence ID" value="MFA1553805.1"/>
    <property type="molecule type" value="Genomic_DNA"/>
</dbReference>
<dbReference type="InterPro" id="IPR010982">
    <property type="entry name" value="Lambda_DNA-bd_dom_sf"/>
</dbReference>
<dbReference type="CDD" id="cd00093">
    <property type="entry name" value="HTH_XRE"/>
    <property type="match status" value="1"/>
</dbReference>
<accession>A0ABV4QT74</accession>
<keyword evidence="4" id="KW-1185">Reference proteome</keyword>
<dbReference type="InterPro" id="IPR001387">
    <property type="entry name" value="Cro/C1-type_HTH"/>
</dbReference>
<dbReference type="SUPFAM" id="SSF47413">
    <property type="entry name" value="lambda repressor-like DNA-binding domains"/>
    <property type="match status" value="1"/>
</dbReference>
<evidence type="ECO:0000313" key="3">
    <source>
        <dbReference type="EMBL" id="MFA1553805.1"/>
    </source>
</evidence>
<evidence type="ECO:0000256" key="1">
    <source>
        <dbReference type="ARBA" id="ARBA00023125"/>
    </source>
</evidence>
<dbReference type="PANTHER" id="PTHR46797:SF1">
    <property type="entry name" value="METHYLPHOSPHONATE SYNTHASE"/>
    <property type="match status" value="1"/>
</dbReference>
<dbReference type="SMART" id="SM00530">
    <property type="entry name" value="HTH_XRE"/>
    <property type="match status" value="1"/>
</dbReference>
<dbReference type="PANTHER" id="PTHR46797">
    <property type="entry name" value="HTH-TYPE TRANSCRIPTIONAL REGULATOR"/>
    <property type="match status" value="1"/>
</dbReference>
<dbReference type="Gene3D" id="1.10.260.40">
    <property type="entry name" value="lambda repressor-like DNA-binding domains"/>
    <property type="match status" value="1"/>
</dbReference>
<reference evidence="3 4" key="1">
    <citation type="submission" date="2023-11" db="EMBL/GenBank/DDBJ databases">
        <title>Actinomadura monticuli sp. nov., isolated from volcanic ash.</title>
        <authorList>
            <person name="Lee S.D."/>
            <person name="Yang H."/>
            <person name="Kim I.S."/>
        </authorList>
    </citation>
    <scope>NUCLEOTIDE SEQUENCE [LARGE SCALE GENOMIC DNA]</scope>
    <source>
        <strain evidence="3 4">DSM 45346</strain>
    </source>
</reference>
<feature type="domain" description="HTH cro/C1-type" evidence="2">
    <location>
        <begin position="66"/>
        <end position="121"/>
    </location>
</feature>
<gene>
    <name evidence="3" type="ORF">SM436_08900</name>
</gene>
<organism evidence="3 4">
    <name type="scientific">Actinomadura chokoriensis</name>
    <dbReference type="NCBI Taxonomy" id="454156"/>
    <lineage>
        <taxon>Bacteria</taxon>
        <taxon>Bacillati</taxon>
        <taxon>Actinomycetota</taxon>
        <taxon>Actinomycetes</taxon>
        <taxon>Streptosporangiales</taxon>
        <taxon>Thermomonosporaceae</taxon>
        <taxon>Actinomadura</taxon>
    </lineage>
</organism>
<dbReference type="Proteomes" id="UP001569904">
    <property type="component" value="Unassembled WGS sequence"/>
</dbReference>
<evidence type="ECO:0000259" key="2">
    <source>
        <dbReference type="PROSITE" id="PS50943"/>
    </source>
</evidence>
<dbReference type="InterPro" id="IPR050807">
    <property type="entry name" value="TransReg_Diox_bact_type"/>
</dbReference>
<keyword evidence="1" id="KW-0238">DNA-binding</keyword>
<dbReference type="RefSeq" id="WP_371940199.1">
    <property type="nucleotide sequence ID" value="NZ_JAXCEH010000004.1"/>
</dbReference>
<evidence type="ECO:0000313" key="4">
    <source>
        <dbReference type="Proteomes" id="UP001569904"/>
    </source>
</evidence>
<protein>
    <submittedName>
        <fullName evidence="3">Helix-turn-helix transcriptional regulator</fullName>
    </submittedName>
</protein>
<comment type="caution">
    <text evidence="3">The sequence shown here is derived from an EMBL/GenBank/DDBJ whole genome shotgun (WGS) entry which is preliminary data.</text>
</comment>
<dbReference type="Pfam" id="PF01381">
    <property type="entry name" value="HTH_3"/>
    <property type="match status" value="1"/>
</dbReference>
<proteinExistence type="predicted"/>